<name>A0A420VX22_9SPHI</name>
<dbReference type="InterPro" id="IPR003829">
    <property type="entry name" value="Pirin_N_dom"/>
</dbReference>
<dbReference type="Pfam" id="PF02678">
    <property type="entry name" value="Pirin"/>
    <property type="match status" value="1"/>
</dbReference>
<comment type="caution">
    <text evidence="5">The sequence shown here is derived from an EMBL/GenBank/DDBJ whole genome shotgun (WGS) entry which is preliminary data.</text>
</comment>
<keyword evidence="6" id="KW-1185">Reference proteome</keyword>
<evidence type="ECO:0000259" key="3">
    <source>
        <dbReference type="Pfam" id="PF02678"/>
    </source>
</evidence>
<dbReference type="InterPro" id="IPR041602">
    <property type="entry name" value="Quercetinase_C"/>
</dbReference>
<evidence type="ECO:0000313" key="5">
    <source>
        <dbReference type="EMBL" id="RKO70795.1"/>
    </source>
</evidence>
<accession>A0A420VX22</accession>
<feature type="domain" description="Quercetin 2,3-dioxygenase C-terminal cupin" evidence="4">
    <location>
        <begin position="201"/>
        <end position="287"/>
    </location>
</feature>
<evidence type="ECO:0000259" key="4">
    <source>
        <dbReference type="Pfam" id="PF17954"/>
    </source>
</evidence>
<dbReference type="EMBL" id="RBWS01000010">
    <property type="protein sequence ID" value="RKO70795.1"/>
    <property type="molecule type" value="Genomic_DNA"/>
</dbReference>
<dbReference type="Gene3D" id="2.60.120.10">
    <property type="entry name" value="Jelly Rolls"/>
    <property type="match status" value="2"/>
</dbReference>
<evidence type="ECO:0000256" key="2">
    <source>
        <dbReference type="RuleBase" id="RU003457"/>
    </source>
</evidence>
<gene>
    <name evidence="5" type="ORF">D7322_14010</name>
</gene>
<evidence type="ECO:0000256" key="1">
    <source>
        <dbReference type="ARBA" id="ARBA00008416"/>
    </source>
</evidence>
<dbReference type="Pfam" id="PF17954">
    <property type="entry name" value="Pirin_C_2"/>
    <property type="match status" value="1"/>
</dbReference>
<dbReference type="RefSeq" id="WP_121124899.1">
    <property type="nucleotide sequence ID" value="NZ_RBWS01000010.1"/>
</dbReference>
<dbReference type="CDD" id="cd02910">
    <property type="entry name" value="cupin_Yhhw_N"/>
    <property type="match status" value="1"/>
</dbReference>
<reference evidence="5 6" key="1">
    <citation type="submission" date="2018-10" db="EMBL/GenBank/DDBJ databases">
        <title>Sphingobacterium sp. M05W1-28.</title>
        <authorList>
            <person name="Cai H."/>
        </authorList>
    </citation>
    <scope>NUCLEOTIDE SEQUENCE [LARGE SCALE GENOMIC DNA]</scope>
    <source>
        <strain evidence="5 6">M05W1-28</strain>
    </source>
</reference>
<dbReference type="PANTHER" id="PTHR43212">
    <property type="entry name" value="QUERCETIN 2,3-DIOXYGENASE"/>
    <property type="match status" value="1"/>
</dbReference>
<feature type="domain" description="Pirin N-terminal" evidence="3">
    <location>
        <begin position="64"/>
        <end position="173"/>
    </location>
</feature>
<dbReference type="InterPro" id="IPR011051">
    <property type="entry name" value="RmlC_Cupin_sf"/>
</dbReference>
<sequence>MNKQNFIKKGLLGSGIFASSAESADVMKNEIDEIEPLETLDANAVQYKSDQLENHSVLHKATSRGYADHGWLQSNHTFSFANYHNPERMHFGVLRVLNDDIVAKGRGFGLHPHDNMEIISIPLEGDLEHEDSMGNQAIIRKGDIQVMSAGTGIMHSEYNKNTDQFVKFLQIWVYPNQRNVAPRYDQITLDKSQRHNKFQQILSPDPADEGVWIHQDAWFHMGNFDKGAEANYKVMKAGNGVYIFVISGSVNVAGQELETRDGFGIWDISEIKLMATSPDTEILLMDLNMILN</sequence>
<dbReference type="Proteomes" id="UP000282423">
    <property type="component" value="Unassembled WGS sequence"/>
</dbReference>
<dbReference type="InterPro" id="IPR012093">
    <property type="entry name" value="Pirin"/>
</dbReference>
<dbReference type="OrthoDB" id="321327at2"/>
<protein>
    <submittedName>
        <fullName evidence="5">Pirin family protein</fullName>
    </submittedName>
</protein>
<dbReference type="PANTHER" id="PTHR43212:SF3">
    <property type="entry name" value="QUERCETIN 2,3-DIOXYGENASE"/>
    <property type="match status" value="1"/>
</dbReference>
<dbReference type="InterPro" id="IPR014710">
    <property type="entry name" value="RmlC-like_jellyroll"/>
</dbReference>
<comment type="similarity">
    <text evidence="1 2">Belongs to the pirin family.</text>
</comment>
<evidence type="ECO:0000313" key="6">
    <source>
        <dbReference type="Proteomes" id="UP000282423"/>
    </source>
</evidence>
<organism evidence="5 6">
    <name type="scientific">Sphingobacterium puteale</name>
    <dbReference type="NCBI Taxonomy" id="2420510"/>
    <lineage>
        <taxon>Bacteria</taxon>
        <taxon>Pseudomonadati</taxon>
        <taxon>Bacteroidota</taxon>
        <taxon>Sphingobacteriia</taxon>
        <taxon>Sphingobacteriales</taxon>
        <taxon>Sphingobacteriaceae</taxon>
        <taxon>Sphingobacterium</taxon>
    </lineage>
</organism>
<proteinExistence type="inferred from homology"/>
<dbReference type="AlphaFoldDB" id="A0A420VX22"/>
<dbReference type="SUPFAM" id="SSF51182">
    <property type="entry name" value="RmlC-like cupins"/>
    <property type="match status" value="1"/>
</dbReference>